<evidence type="ECO:0000256" key="3">
    <source>
        <dbReference type="ARBA" id="ARBA00023163"/>
    </source>
</evidence>
<dbReference type="PANTHER" id="PTHR33164">
    <property type="entry name" value="TRANSCRIPTIONAL REGULATOR, MARR FAMILY"/>
    <property type="match status" value="1"/>
</dbReference>
<sequence>MRDMEQADPQLAPADLKAAFAETLVKTARKLRTRFNARVVARGLTYPRARALAALSRQPMTQRELAEDLELEGPTVVRLLDGMEQQGLVRRTPVPGDRRLKRIELTAHGAETAAVVSGISHELRDLILRHVPEADMQTALKVLHLVSDAIERDRTHGG</sequence>
<gene>
    <name evidence="5" type="ORF">NS226_19765</name>
</gene>
<comment type="caution">
    <text evidence="5">The sequence shown here is derived from an EMBL/GenBank/DDBJ whole genome shotgun (WGS) entry which is preliminary data.</text>
</comment>
<evidence type="ECO:0000256" key="1">
    <source>
        <dbReference type="ARBA" id="ARBA00023015"/>
    </source>
</evidence>
<dbReference type="GO" id="GO:0006950">
    <property type="term" value="P:response to stress"/>
    <property type="evidence" value="ECO:0007669"/>
    <property type="project" value="TreeGrafter"/>
</dbReference>
<name>A0A175R331_9HYPH</name>
<keyword evidence="3" id="KW-0804">Transcription</keyword>
<accession>A0A175R331</accession>
<dbReference type="Pfam" id="PF12802">
    <property type="entry name" value="MarR_2"/>
    <property type="match status" value="1"/>
</dbReference>
<evidence type="ECO:0000259" key="4">
    <source>
        <dbReference type="PROSITE" id="PS50995"/>
    </source>
</evidence>
<dbReference type="InterPro" id="IPR000835">
    <property type="entry name" value="HTH_MarR-typ"/>
</dbReference>
<dbReference type="InterPro" id="IPR036390">
    <property type="entry name" value="WH_DNA-bd_sf"/>
</dbReference>
<evidence type="ECO:0000313" key="6">
    <source>
        <dbReference type="Proteomes" id="UP000078272"/>
    </source>
</evidence>
<reference evidence="5 6" key="1">
    <citation type="journal article" date="2016" name="Front. Microbiol.">
        <title>Genomic Resource of Rice Seed Associated Bacteria.</title>
        <authorList>
            <person name="Midha S."/>
            <person name="Bansal K."/>
            <person name="Sharma S."/>
            <person name="Kumar N."/>
            <person name="Patil P.P."/>
            <person name="Chaudhry V."/>
            <person name="Patil P.B."/>
        </authorList>
    </citation>
    <scope>NUCLEOTIDE SEQUENCE [LARGE SCALE GENOMIC DNA]</scope>
    <source>
        <strain evidence="5 6">NS226</strain>
    </source>
</reference>
<dbReference type="Proteomes" id="UP000078272">
    <property type="component" value="Unassembled WGS sequence"/>
</dbReference>
<dbReference type="PANTHER" id="PTHR33164:SF64">
    <property type="entry name" value="TRANSCRIPTIONAL REGULATOR SLYA"/>
    <property type="match status" value="1"/>
</dbReference>
<feature type="domain" description="HTH marR-type" evidence="4">
    <location>
        <begin position="17"/>
        <end position="148"/>
    </location>
</feature>
<dbReference type="InterPro" id="IPR036388">
    <property type="entry name" value="WH-like_DNA-bd_sf"/>
</dbReference>
<organism evidence="5 6">
    <name type="scientific">Aureimonas ureilytica</name>
    <dbReference type="NCBI Taxonomy" id="401562"/>
    <lineage>
        <taxon>Bacteria</taxon>
        <taxon>Pseudomonadati</taxon>
        <taxon>Pseudomonadota</taxon>
        <taxon>Alphaproteobacteria</taxon>
        <taxon>Hyphomicrobiales</taxon>
        <taxon>Aurantimonadaceae</taxon>
        <taxon>Aureimonas</taxon>
    </lineage>
</organism>
<dbReference type="PROSITE" id="PS50995">
    <property type="entry name" value="HTH_MARR_2"/>
    <property type="match status" value="1"/>
</dbReference>
<dbReference type="SUPFAM" id="SSF46785">
    <property type="entry name" value="Winged helix' DNA-binding domain"/>
    <property type="match status" value="1"/>
</dbReference>
<protein>
    <recommendedName>
        <fullName evidence="4">HTH marR-type domain-containing protein</fullName>
    </recommendedName>
</protein>
<dbReference type="SMART" id="SM00347">
    <property type="entry name" value="HTH_MARR"/>
    <property type="match status" value="1"/>
</dbReference>
<dbReference type="PROSITE" id="PS01117">
    <property type="entry name" value="HTH_MARR_1"/>
    <property type="match status" value="1"/>
</dbReference>
<keyword evidence="2" id="KW-0238">DNA-binding</keyword>
<proteinExistence type="predicted"/>
<dbReference type="Gene3D" id="1.10.10.10">
    <property type="entry name" value="Winged helix-like DNA-binding domain superfamily/Winged helix DNA-binding domain"/>
    <property type="match status" value="1"/>
</dbReference>
<dbReference type="InterPro" id="IPR039422">
    <property type="entry name" value="MarR/SlyA-like"/>
</dbReference>
<keyword evidence="1" id="KW-0805">Transcription regulation</keyword>
<evidence type="ECO:0000256" key="2">
    <source>
        <dbReference type="ARBA" id="ARBA00023125"/>
    </source>
</evidence>
<dbReference type="EMBL" id="LDPZ01000060">
    <property type="protein sequence ID" value="KTQ85360.1"/>
    <property type="molecule type" value="Genomic_DNA"/>
</dbReference>
<dbReference type="STRING" id="401562.NS365_06110"/>
<dbReference type="PATRIC" id="fig|401562.3.peg.4370"/>
<dbReference type="PRINTS" id="PR00598">
    <property type="entry name" value="HTHMARR"/>
</dbReference>
<evidence type="ECO:0000313" key="5">
    <source>
        <dbReference type="EMBL" id="KTQ85360.1"/>
    </source>
</evidence>
<dbReference type="GO" id="GO:0003700">
    <property type="term" value="F:DNA-binding transcription factor activity"/>
    <property type="evidence" value="ECO:0007669"/>
    <property type="project" value="InterPro"/>
</dbReference>
<dbReference type="AlphaFoldDB" id="A0A175R331"/>
<dbReference type="InterPro" id="IPR023187">
    <property type="entry name" value="Tscrpt_reg_MarR-type_CS"/>
</dbReference>
<dbReference type="GO" id="GO:0003677">
    <property type="term" value="F:DNA binding"/>
    <property type="evidence" value="ECO:0007669"/>
    <property type="project" value="UniProtKB-KW"/>
</dbReference>